<dbReference type="CDD" id="cd12797">
    <property type="entry name" value="M23_peptidase"/>
    <property type="match status" value="1"/>
</dbReference>
<dbReference type="InterPro" id="IPR050570">
    <property type="entry name" value="Cell_wall_metabolism_enzyme"/>
</dbReference>
<dbReference type="InterPro" id="IPR016047">
    <property type="entry name" value="M23ase_b-sheet_dom"/>
</dbReference>
<proteinExistence type="predicted"/>
<dbReference type="Proteomes" id="UP000184038">
    <property type="component" value="Unassembled WGS sequence"/>
</dbReference>
<dbReference type="EMBL" id="FRCP01000013">
    <property type="protein sequence ID" value="SHM64033.1"/>
    <property type="molecule type" value="Genomic_DNA"/>
</dbReference>
<dbReference type="Gene3D" id="2.70.70.10">
    <property type="entry name" value="Glucose Permease (Domain IIA)"/>
    <property type="match status" value="1"/>
</dbReference>
<dbReference type="PANTHER" id="PTHR21666:SF270">
    <property type="entry name" value="MUREIN HYDROLASE ACTIVATOR ENVC"/>
    <property type="match status" value="1"/>
</dbReference>
<keyword evidence="4" id="KW-1185">Reference proteome</keyword>
<organism evidence="3 4">
    <name type="scientific">Anaerosporobacter mobilis DSM 15930</name>
    <dbReference type="NCBI Taxonomy" id="1120996"/>
    <lineage>
        <taxon>Bacteria</taxon>
        <taxon>Bacillati</taxon>
        <taxon>Bacillota</taxon>
        <taxon>Clostridia</taxon>
        <taxon>Lachnospirales</taxon>
        <taxon>Lachnospiraceae</taxon>
        <taxon>Anaerosporobacter</taxon>
    </lineage>
</organism>
<evidence type="ECO:0000259" key="2">
    <source>
        <dbReference type="Pfam" id="PF01551"/>
    </source>
</evidence>
<evidence type="ECO:0000313" key="3">
    <source>
        <dbReference type="EMBL" id="SHM64033.1"/>
    </source>
</evidence>
<evidence type="ECO:0000313" key="4">
    <source>
        <dbReference type="Proteomes" id="UP000184038"/>
    </source>
</evidence>
<dbReference type="AlphaFoldDB" id="A0A1M7KGP4"/>
<name>A0A1M7KGP4_9FIRM</name>
<gene>
    <name evidence="3" type="ORF">SAMN02746066_02729</name>
</gene>
<sequence>MNRLFRIKQGILCELFVVLVATSFLIYDKVSKRTLATIGQTSEVSVTTDIEGEEEAGMSGESSDTDNQSTEQQNTDKSEDSSKEEEKKEFIKWVEFNVSYEALDQAYQYDVESYEKEVHVNWIELLAYLGATYGGEFRNYKKSDMNKLVERLQNKEETMTSITADMKYYSYYLEAYTAVLGGLVGEYEIQQKKDDTSEELVWVKKYGLKAFLPIAKNFPYSDYDDFGVSRSYGYKRRHLGHDMMGQVGTPIVAVESGYVEAIGWNQYGGWRLGIRSFDGKRYYYYAHLRKNFPYNKALEEGSVVQAGDVIGYLGRTGYSATENVNNIETSHLHIGLQLIFDESQKEGNNEIWVDCYNLTRFLYRNRSETVKNTDTKEWNRIYNIKDPAAEEYKKMQGKVID</sequence>
<accession>A0A1M7KGP4</accession>
<feature type="region of interest" description="Disordered" evidence="1">
    <location>
        <begin position="44"/>
        <end position="83"/>
    </location>
</feature>
<dbReference type="STRING" id="1120996.SAMN02746066_02729"/>
<dbReference type="Pfam" id="PF01551">
    <property type="entry name" value="Peptidase_M23"/>
    <property type="match status" value="1"/>
</dbReference>
<dbReference type="InterPro" id="IPR011055">
    <property type="entry name" value="Dup_hybrid_motif"/>
</dbReference>
<protein>
    <submittedName>
        <fullName evidence="3">Peptidase family M23</fullName>
    </submittedName>
</protein>
<dbReference type="SUPFAM" id="SSF51261">
    <property type="entry name" value="Duplicated hybrid motif"/>
    <property type="match status" value="1"/>
</dbReference>
<feature type="domain" description="M23ase beta-sheet core" evidence="2">
    <location>
        <begin position="237"/>
        <end position="337"/>
    </location>
</feature>
<feature type="compositionally biased region" description="Basic and acidic residues" evidence="1">
    <location>
        <begin position="74"/>
        <end position="83"/>
    </location>
</feature>
<dbReference type="PANTHER" id="PTHR21666">
    <property type="entry name" value="PEPTIDASE-RELATED"/>
    <property type="match status" value="1"/>
</dbReference>
<evidence type="ECO:0000256" key="1">
    <source>
        <dbReference type="SAM" id="MobiDB-lite"/>
    </source>
</evidence>
<reference evidence="3 4" key="1">
    <citation type="submission" date="2016-11" db="EMBL/GenBank/DDBJ databases">
        <authorList>
            <person name="Jaros S."/>
            <person name="Januszkiewicz K."/>
            <person name="Wedrychowicz H."/>
        </authorList>
    </citation>
    <scope>NUCLEOTIDE SEQUENCE [LARGE SCALE GENOMIC DNA]</scope>
    <source>
        <strain evidence="3 4">DSM 15930</strain>
    </source>
</reference>
<dbReference type="GO" id="GO:0004222">
    <property type="term" value="F:metalloendopeptidase activity"/>
    <property type="evidence" value="ECO:0007669"/>
    <property type="project" value="TreeGrafter"/>
</dbReference>